<evidence type="ECO:0000256" key="2">
    <source>
        <dbReference type="ARBA" id="ARBA00007596"/>
    </source>
</evidence>
<evidence type="ECO:0000313" key="9">
    <source>
        <dbReference type="Proteomes" id="UP000018538"/>
    </source>
</evidence>
<dbReference type="NCBIfam" id="TIGR01023">
    <property type="entry name" value="rpmG_bact"/>
    <property type="match status" value="1"/>
</dbReference>
<evidence type="ECO:0000313" key="8">
    <source>
        <dbReference type="EMBL" id="ETB61581.1"/>
    </source>
</evidence>
<name>V7PPS9_PLAYE</name>
<dbReference type="Proteomes" id="UP000018538">
    <property type="component" value="Unassembled WGS sequence"/>
</dbReference>
<organism evidence="8 9">
    <name type="scientific">Plasmodium yoelii 17X</name>
    <dbReference type="NCBI Taxonomy" id="1323249"/>
    <lineage>
        <taxon>Eukaryota</taxon>
        <taxon>Sar</taxon>
        <taxon>Alveolata</taxon>
        <taxon>Apicomplexa</taxon>
        <taxon>Aconoidasida</taxon>
        <taxon>Haemosporida</taxon>
        <taxon>Plasmodiidae</taxon>
        <taxon>Plasmodium</taxon>
        <taxon>Plasmodium (Vinckeia)</taxon>
    </lineage>
</organism>
<dbReference type="Gene3D" id="2.20.28.120">
    <property type="entry name" value="Ribosomal protein L33"/>
    <property type="match status" value="1"/>
</dbReference>
<dbReference type="GO" id="GO:0006412">
    <property type="term" value="P:translation"/>
    <property type="evidence" value="ECO:0007669"/>
    <property type="project" value="InterPro"/>
</dbReference>
<dbReference type="OrthoDB" id="361870at2759"/>
<keyword evidence="4" id="KW-0446">Lipid-binding</keyword>
<dbReference type="GO" id="GO:0005840">
    <property type="term" value="C:ribosome"/>
    <property type="evidence" value="ECO:0007669"/>
    <property type="project" value="UniProtKB-KW"/>
</dbReference>
<feature type="signal peptide" evidence="6">
    <location>
        <begin position="1"/>
        <end position="21"/>
    </location>
</feature>
<dbReference type="EMBL" id="KI635736">
    <property type="protein sequence ID" value="ETB61581.1"/>
    <property type="molecule type" value="Genomic_DNA"/>
</dbReference>
<evidence type="ECO:0000256" key="5">
    <source>
        <dbReference type="ARBA" id="ARBA00023274"/>
    </source>
</evidence>
<gene>
    <name evidence="8" type="ORF">YYC_01439</name>
</gene>
<dbReference type="AlphaFoldDB" id="V7PPS9"/>
<dbReference type="InterPro" id="IPR001705">
    <property type="entry name" value="Ribosomal_bL33"/>
</dbReference>
<dbReference type="SUPFAM" id="SSF47027">
    <property type="entry name" value="Acyl-CoA binding protein"/>
    <property type="match status" value="1"/>
</dbReference>
<dbReference type="PROSITE" id="PS51228">
    <property type="entry name" value="ACB_2"/>
    <property type="match status" value="1"/>
</dbReference>
<sequence>MRKCDTLVYFFLFLLIISIKCCQQFITPNNINSIKLPYPKTSSENRRNVNLYARKKKNRKVIVLECTEARKLGKRPSRYVTEKNKVNTPKKLQLYNISSLANMSDLFDKCVSFVNSLPKTESISMETKLDLYKYYKQSMFGPCNIDAPSFFKFEEKKKYEAWKSLEGLSKDDAKAKYVEIVTSLYPEWNKS</sequence>
<dbReference type="InterPro" id="IPR000582">
    <property type="entry name" value="Acyl-CoA-binding_protein"/>
</dbReference>
<evidence type="ECO:0000256" key="3">
    <source>
        <dbReference type="ARBA" id="ARBA00022980"/>
    </source>
</evidence>
<proteinExistence type="inferred from homology"/>
<dbReference type="GO" id="GO:1990904">
    <property type="term" value="C:ribonucleoprotein complex"/>
    <property type="evidence" value="ECO:0007669"/>
    <property type="project" value="UniProtKB-KW"/>
</dbReference>
<feature type="chain" id="PRO_5004764311" evidence="6">
    <location>
        <begin position="22"/>
        <end position="191"/>
    </location>
</feature>
<evidence type="ECO:0000256" key="4">
    <source>
        <dbReference type="ARBA" id="ARBA00023121"/>
    </source>
</evidence>
<reference evidence="8 9" key="1">
    <citation type="submission" date="2013-11" db="EMBL/GenBank/DDBJ databases">
        <title>The Genome Sequence of Plasmodium yoelii 17X.</title>
        <authorList>
            <consortium name="The Broad Institute Genomics Platform"/>
            <consortium name="The Broad Institute Genome Sequencing Center for Infectious Disease"/>
            <person name="Neafsey D."/>
            <person name="Adams J."/>
            <person name="Walker B."/>
            <person name="Young S.K."/>
            <person name="Zeng Q."/>
            <person name="Gargeya S."/>
            <person name="Fitzgerald M."/>
            <person name="Haas B."/>
            <person name="Abouelleil A."/>
            <person name="Alvarado L."/>
            <person name="Chapman S.B."/>
            <person name="Gainer-Dewar J."/>
            <person name="Goldberg J."/>
            <person name="Griggs A."/>
            <person name="Gujja S."/>
            <person name="Hansen M."/>
            <person name="Howarth C."/>
            <person name="Imamovic A."/>
            <person name="Ireland A."/>
            <person name="Larimer J."/>
            <person name="McCowan C."/>
            <person name="Murphy C."/>
            <person name="Pearson M."/>
            <person name="Poon T.W."/>
            <person name="Priest M."/>
            <person name="Roberts A."/>
            <person name="Saif S."/>
            <person name="Shea T."/>
            <person name="Sykes S."/>
            <person name="Wortman J."/>
            <person name="Nusbaum C."/>
            <person name="Birren B."/>
        </authorList>
    </citation>
    <scope>NUCLEOTIDE SEQUENCE [LARGE SCALE GENOMIC DNA]</scope>
    <source>
        <strain evidence="8 9">17X</strain>
    </source>
</reference>
<keyword evidence="5" id="KW-0687">Ribonucleoprotein</keyword>
<dbReference type="InterPro" id="IPR035984">
    <property type="entry name" value="Acyl-CoA-binding_sf"/>
</dbReference>
<dbReference type="PRINTS" id="PR00689">
    <property type="entry name" value="ACOABINDINGP"/>
</dbReference>
<dbReference type="GO" id="GO:0006631">
    <property type="term" value="P:fatty acid metabolic process"/>
    <property type="evidence" value="ECO:0007669"/>
    <property type="project" value="TreeGrafter"/>
</dbReference>
<accession>V7PPS9</accession>
<evidence type="ECO:0000256" key="1">
    <source>
        <dbReference type="ARBA" id="ARBA00005567"/>
    </source>
</evidence>
<dbReference type="GO" id="GO:0005737">
    <property type="term" value="C:cytoplasm"/>
    <property type="evidence" value="ECO:0007669"/>
    <property type="project" value="UniProtKB-ARBA"/>
</dbReference>
<dbReference type="InterPro" id="IPR038584">
    <property type="entry name" value="Ribosomal_bL33_sf"/>
</dbReference>
<evidence type="ECO:0000259" key="7">
    <source>
        <dbReference type="PROSITE" id="PS51228"/>
    </source>
</evidence>
<dbReference type="Gene3D" id="1.20.80.10">
    <property type="match status" value="1"/>
</dbReference>
<dbReference type="PANTHER" id="PTHR23310">
    <property type="entry name" value="ACYL-COA-BINDING PROTEIN, ACBP"/>
    <property type="match status" value="1"/>
</dbReference>
<dbReference type="GO" id="GO:0000062">
    <property type="term" value="F:fatty-acyl-CoA binding"/>
    <property type="evidence" value="ECO:0007669"/>
    <property type="project" value="InterPro"/>
</dbReference>
<keyword evidence="3 8" id="KW-0689">Ribosomal protein</keyword>
<comment type="similarity">
    <text evidence="2">Belongs to the bacterial ribosomal protein bL33 family.</text>
</comment>
<dbReference type="PANTHER" id="PTHR23310:SF62">
    <property type="entry name" value="ACYL-COA BINDING PROTEIN 1, ISOFORM A"/>
    <property type="match status" value="1"/>
</dbReference>
<dbReference type="InterPro" id="IPR014352">
    <property type="entry name" value="FERM/acyl-CoA-bd_prot_sf"/>
</dbReference>
<comment type="similarity">
    <text evidence="1">Belongs to the ACBP family.</text>
</comment>
<protein>
    <submittedName>
        <fullName evidence="8">Ribosomal protein L33</fullName>
    </submittedName>
</protein>
<feature type="domain" description="ACB" evidence="7">
    <location>
        <begin position="103"/>
        <end position="190"/>
    </location>
</feature>
<evidence type="ECO:0000256" key="6">
    <source>
        <dbReference type="SAM" id="SignalP"/>
    </source>
</evidence>
<keyword evidence="9" id="KW-1185">Reference proteome</keyword>
<dbReference type="GO" id="GO:0003735">
    <property type="term" value="F:structural constituent of ribosome"/>
    <property type="evidence" value="ECO:0007669"/>
    <property type="project" value="InterPro"/>
</dbReference>
<keyword evidence="6" id="KW-0732">Signal</keyword>
<dbReference type="Pfam" id="PF00887">
    <property type="entry name" value="ACBP"/>
    <property type="match status" value="1"/>
</dbReference>